<gene>
    <name evidence="1" type="ORF">SCOCK_210049</name>
</gene>
<evidence type="ECO:0000313" key="1">
    <source>
        <dbReference type="EMBL" id="CAG6393609.1"/>
    </source>
</evidence>
<dbReference type="EMBL" id="CAJSLV010000050">
    <property type="protein sequence ID" value="CAG6393609.1"/>
    <property type="molecule type" value="Genomic_DNA"/>
</dbReference>
<accession>A0A9W4E5E2</accession>
<dbReference type="Proteomes" id="UP001152519">
    <property type="component" value="Unassembled WGS sequence"/>
</dbReference>
<name>A0A9W4E5E2_9ACTN</name>
<organism evidence="1 2">
    <name type="scientific">Actinacidiphila cocklensis</name>
    <dbReference type="NCBI Taxonomy" id="887465"/>
    <lineage>
        <taxon>Bacteria</taxon>
        <taxon>Bacillati</taxon>
        <taxon>Actinomycetota</taxon>
        <taxon>Actinomycetes</taxon>
        <taxon>Kitasatosporales</taxon>
        <taxon>Streptomycetaceae</taxon>
        <taxon>Actinacidiphila</taxon>
    </lineage>
</organism>
<dbReference type="AlphaFoldDB" id="A0A9W4E5E2"/>
<protein>
    <submittedName>
        <fullName evidence="1">Uncharacterized protein</fullName>
    </submittedName>
</protein>
<evidence type="ECO:0000313" key="2">
    <source>
        <dbReference type="Proteomes" id="UP001152519"/>
    </source>
</evidence>
<reference evidence="1" key="1">
    <citation type="submission" date="2021-05" db="EMBL/GenBank/DDBJ databases">
        <authorList>
            <person name="Arsene-Ploetze F."/>
        </authorList>
    </citation>
    <scope>NUCLEOTIDE SEQUENCE</scope>
    <source>
        <strain evidence="1">DSM 42138</strain>
    </source>
</reference>
<proteinExistence type="predicted"/>
<keyword evidence="2" id="KW-1185">Reference proteome</keyword>
<comment type="caution">
    <text evidence="1">The sequence shown here is derived from an EMBL/GenBank/DDBJ whole genome shotgun (WGS) entry which is preliminary data.</text>
</comment>
<sequence length="34" mass="3615">MPTLVQLSTGKALTVRTAADLFLDSLGNPNTVRN</sequence>